<reference evidence="3" key="1">
    <citation type="submission" date="2021-01" db="EMBL/GenBank/DDBJ databases">
        <authorList>
            <person name="Kaushik A."/>
        </authorList>
    </citation>
    <scope>NUCLEOTIDE SEQUENCE</scope>
    <source>
        <strain evidence="3">AG2-2IIIB</strain>
    </source>
</reference>
<dbReference type="PROSITE" id="PS51184">
    <property type="entry name" value="JMJC"/>
    <property type="match status" value="1"/>
</dbReference>
<dbReference type="EMBL" id="CAJMWT010008243">
    <property type="protein sequence ID" value="CAE6531885.1"/>
    <property type="molecule type" value="Genomic_DNA"/>
</dbReference>
<dbReference type="Pfam" id="PF13621">
    <property type="entry name" value="Cupin_8"/>
    <property type="match status" value="1"/>
</dbReference>
<dbReference type="SUPFAM" id="SSF51197">
    <property type="entry name" value="Clavaminate synthase-like"/>
    <property type="match status" value="1"/>
</dbReference>
<dbReference type="InterPro" id="IPR003347">
    <property type="entry name" value="JmjC_dom"/>
</dbReference>
<proteinExistence type="predicted"/>
<protein>
    <recommendedName>
        <fullName evidence="2">JmjC domain-containing protein</fullName>
    </recommendedName>
</protein>
<dbReference type="SMART" id="SM00558">
    <property type="entry name" value="JmjC"/>
    <property type="match status" value="1"/>
</dbReference>
<dbReference type="InterPro" id="IPR041667">
    <property type="entry name" value="Cupin_8"/>
</dbReference>
<gene>
    <name evidence="3" type="ORF">RDB_LOCUS179865</name>
</gene>
<dbReference type="PANTHER" id="PTHR12461:SF94">
    <property type="entry name" value="JMJC DOMAIN-CONTAINING PROTEIN"/>
    <property type="match status" value="1"/>
</dbReference>
<feature type="compositionally biased region" description="Basic and acidic residues" evidence="1">
    <location>
        <begin position="408"/>
        <end position="417"/>
    </location>
</feature>
<dbReference type="AlphaFoldDB" id="A0A8H3DI36"/>
<evidence type="ECO:0000259" key="2">
    <source>
        <dbReference type="PROSITE" id="PS51184"/>
    </source>
</evidence>
<feature type="domain" description="JmjC" evidence="2">
    <location>
        <begin position="302"/>
        <end position="490"/>
    </location>
</feature>
<dbReference type="PANTHER" id="PTHR12461">
    <property type="entry name" value="HYPOXIA-INDUCIBLE FACTOR 1 ALPHA INHIBITOR-RELATED"/>
    <property type="match status" value="1"/>
</dbReference>
<organism evidence="3 4">
    <name type="scientific">Rhizoctonia solani</name>
    <dbReference type="NCBI Taxonomy" id="456999"/>
    <lineage>
        <taxon>Eukaryota</taxon>
        <taxon>Fungi</taxon>
        <taxon>Dikarya</taxon>
        <taxon>Basidiomycota</taxon>
        <taxon>Agaricomycotina</taxon>
        <taxon>Agaricomycetes</taxon>
        <taxon>Cantharellales</taxon>
        <taxon>Ceratobasidiaceae</taxon>
        <taxon>Rhizoctonia</taxon>
    </lineage>
</organism>
<sequence length="490" mass="54390">MIVVGHKIYMTLSAGRHDQDRPLKVNPLPSRNDMFSDLDYESDNSYELPSGNLELLSDPNWPSKTLVSLLEELDNTSEPNTQDILKCNHDVINSLRLLTLDPETVQPKLAEGREWRRLYTDVILLRCLNLLKENCSASDLERIKLTSEWERAVQLLDRAIILAGAPGEGRLELVHSCISYIQKCHLPLKPASTVSPWSSSAPPLLPLATSQVPVITPPPSLSSFPTLTQRPFILPGFASSWPATENWKSENYLVECAGRGRVVPVERGGDYRADDWGVELMPWDEFLNKIGWEEEGNDSEKLYLAQHSLFTQFPKLRADIQIPDYVYTEPGSHACYTGPPGNDEQLVINAWCGGRGANSPAHTDPYYNIYVQVVGFKSVWLAPPEASSGMYAFNSASTSPNQDQNTDEPTRDPKREGMMGNTSSIDVFALSALDTGAGTSEISYPLFYKETLPLAQSTTLKPGDALIIPPGWWHAMRGVGGGSFSVSFWF</sequence>
<comment type="caution">
    <text evidence="3">The sequence shown here is derived from an EMBL/GenBank/DDBJ whole genome shotgun (WGS) entry which is preliminary data.</text>
</comment>
<dbReference type="Gene3D" id="2.60.120.650">
    <property type="entry name" value="Cupin"/>
    <property type="match status" value="1"/>
</dbReference>
<evidence type="ECO:0000313" key="4">
    <source>
        <dbReference type="Proteomes" id="UP000663843"/>
    </source>
</evidence>
<accession>A0A8H3DI36</accession>
<dbReference type="Proteomes" id="UP000663843">
    <property type="component" value="Unassembled WGS sequence"/>
</dbReference>
<feature type="region of interest" description="Disordered" evidence="1">
    <location>
        <begin position="392"/>
        <end position="418"/>
    </location>
</feature>
<evidence type="ECO:0000313" key="3">
    <source>
        <dbReference type="EMBL" id="CAE6531885.1"/>
    </source>
</evidence>
<name>A0A8H3DI36_9AGAM</name>
<evidence type="ECO:0000256" key="1">
    <source>
        <dbReference type="SAM" id="MobiDB-lite"/>
    </source>
</evidence>
<feature type="compositionally biased region" description="Polar residues" evidence="1">
    <location>
        <begin position="394"/>
        <end position="404"/>
    </location>
</feature>